<feature type="transmembrane region" description="Helical" evidence="2">
    <location>
        <begin position="6"/>
        <end position="22"/>
    </location>
</feature>
<evidence type="ECO:0000313" key="5">
    <source>
        <dbReference type="Proteomes" id="UP000199695"/>
    </source>
</evidence>
<keyword evidence="2" id="KW-1133">Transmembrane helix</keyword>
<feature type="domain" description="Prepilin type IV endopeptidase peptidase" evidence="3">
    <location>
        <begin position="11"/>
        <end position="114"/>
    </location>
</feature>
<dbReference type="InterPro" id="IPR000045">
    <property type="entry name" value="Prepilin_IV_endopep_pep"/>
</dbReference>
<dbReference type="GO" id="GO:0032259">
    <property type="term" value="P:methylation"/>
    <property type="evidence" value="ECO:0007669"/>
    <property type="project" value="UniProtKB-KW"/>
</dbReference>
<keyword evidence="5" id="KW-1185">Reference proteome</keyword>
<name>A0A1H8I5K7_9BACL</name>
<keyword evidence="2" id="KW-0472">Membrane</keyword>
<comment type="similarity">
    <text evidence="1">Belongs to the peptidase A24 family.</text>
</comment>
<feature type="transmembrane region" description="Helical" evidence="2">
    <location>
        <begin position="86"/>
        <end position="113"/>
    </location>
</feature>
<protein>
    <submittedName>
        <fullName evidence="4">Leader peptidase (Prepilin peptidase) / N-methyltransferase/leader peptidase (Prepilin peptidase) / N-methyltransferase</fullName>
    </submittedName>
</protein>
<keyword evidence="4" id="KW-0489">Methyltransferase</keyword>
<dbReference type="GO" id="GO:0006465">
    <property type="term" value="P:signal peptide processing"/>
    <property type="evidence" value="ECO:0007669"/>
    <property type="project" value="TreeGrafter"/>
</dbReference>
<dbReference type="GO" id="GO:0005886">
    <property type="term" value="C:plasma membrane"/>
    <property type="evidence" value="ECO:0007669"/>
    <property type="project" value="TreeGrafter"/>
</dbReference>
<dbReference type="RefSeq" id="WP_170839976.1">
    <property type="nucleotide sequence ID" value="NZ_FOCQ01000016.1"/>
</dbReference>
<dbReference type="Gene3D" id="1.20.120.1220">
    <property type="match status" value="1"/>
</dbReference>
<dbReference type="AlphaFoldDB" id="A0A1H8I5K7"/>
<dbReference type="PANTHER" id="PTHR30487:SF0">
    <property type="entry name" value="PREPILIN LEADER PEPTIDASE_N-METHYLTRANSFERASE-RELATED"/>
    <property type="match status" value="1"/>
</dbReference>
<feature type="transmembrane region" description="Helical" evidence="2">
    <location>
        <begin position="133"/>
        <end position="152"/>
    </location>
</feature>
<sequence>MPWSEQLVYAVLIILMIASTITDLKERLIYDRFILIGVLFSMIFRIFYRTEPWWEYLATGIGVLFILATIAAITRGTAIGGGDIKAFAMIGLSLGFTQFLYIFLISHLLAAVFMFLVKLYKWKEVKRDTEFPFAPFILFGLIFTNSFKLFGFI</sequence>
<evidence type="ECO:0000256" key="2">
    <source>
        <dbReference type="SAM" id="Phobius"/>
    </source>
</evidence>
<dbReference type="STRING" id="1173111.SAMN05444955_11619"/>
<accession>A0A1H8I5K7</accession>
<organism evidence="4 5">
    <name type="scientific">Lihuaxuella thermophila</name>
    <dbReference type="NCBI Taxonomy" id="1173111"/>
    <lineage>
        <taxon>Bacteria</taxon>
        <taxon>Bacillati</taxon>
        <taxon>Bacillota</taxon>
        <taxon>Bacilli</taxon>
        <taxon>Bacillales</taxon>
        <taxon>Thermoactinomycetaceae</taxon>
        <taxon>Lihuaxuella</taxon>
    </lineage>
</organism>
<keyword evidence="2" id="KW-0812">Transmembrane</keyword>
<feature type="transmembrane region" description="Helical" evidence="2">
    <location>
        <begin position="54"/>
        <end position="74"/>
    </location>
</feature>
<dbReference type="PANTHER" id="PTHR30487">
    <property type="entry name" value="TYPE 4 PREPILIN-LIKE PROTEINS LEADER PEPTIDE-PROCESSING ENZYME"/>
    <property type="match status" value="1"/>
</dbReference>
<dbReference type="GO" id="GO:0008168">
    <property type="term" value="F:methyltransferase activity"/>
    <property type="evidence" value="ECO:0007669"/>
    <property type="project" value="UniProtKB-KW"/>
</dbReference>
<dbReference type="GO" id="GO:0004190">
    <property type="term" value="F:aspartic-type endopeptidase activity"/>
    <property type="evidence" value="ECO:0007669"/>
    <property type="project" value="InterPro"/>
</dbReference>
<evidence type="ECO:0000313" key="4">
    <source>
        <dbReference type="EMBL" id="SEN63356.1"/>
    </source>
</evidence>
<dbReference type="InterPro" id="IPR050882">
    <property type="entry name" value="Prepilin_peptidase/N-MTase"/>
</dbReference>
<proteinExistence type="inferred from homology"/>
<gene>
    <name evidence="4" type="ORF">SAMN05444955_11619</name>
</gene>
<dbReference type="EMBL" id="FOCQ01000016">
    <property type="protein sequence ID" value="SEN63356.1"/>
    <property type="molecule type" value="Genomic_DNA"/>
</dbReference>
<evidence type="ECO:0000256" key="1">
    <source>
        <dbReference type="ARBA" id="ARBA00005801"/>
    </source>
</evidence>
<feature type="transmembrane region" description="Helical" evidence="2">
    <location>
        <begin position="29"/>
        <end position="48"/>
    </location>
</feature>
<dbReference type="Pfam" id="PF01478">
    <property type="entry name" value="Peptidase_A24"/>
    <property type="match status" value="1"/>
</dbReference>
<evidence type="ECO:0000259" key="3">
    <source>
        <dbReference type="Pfam" id="PF01478"/>
    </source>
</evidence>
<reference evidence="4 5" key="1">
    <citation type="submission" date="2016-10" db="EMBL/GenBank/DDBJ databases">
        <authorList>
            <person name="de Groot N.N."/>
        </authorList>
    </citation>
    <scope>NUCLEOTIDE SEQUENCE [LARGE SCALE GENOMIC DNA]</scope>
    <source>
        <strain evidence="4 5">DSM 46701</strain>
    </source>
</reference>
<dbReference type="Proteomes" id="UP000199695">
    <property type="component" value="Unassembled WGS sequence"/>
</dbReference>
<keyword evidence="4" id="KW-0808">Transferase</keyword>